<feature type="region of interest" description="Disordered" evidence="2">
    <location>
        <begin position="95"/>
        <end position="139"/>
    </location>
</feature>
<dbReference type="InterPro" id="IPR052761">
    <property type="entry name" value="Fungal_Detox/Toxin_TFs"/>
</dbReference>
<comment type="caution">
    <text evidence="4">The sequence shown here is derived from an EMBL/GenBank/DDBJ whole genome shotgun (WGS) entry which is preliminary data.</text>
</comment>
<dbReference type="PANTHER" id="PTHR47425">
    <property type="entry name" value="FARB-RELATED"/>
    <property type="match status" value="1"/>
</dbReference>
<evidence type="ECO:0000256" key="1">
    <source>
        <dbReference type="ARBA" id="ARBA00023242"/>
    </source>
</evidence>
<dbReference type="AlphaFoldDB" id="A0A2H3I096"/>
<dbReference type="GO" id="GO:0008270">
    <property type="term" value="F:zinc ion binding"/>
    <property type="evidence" value="ECO:0007669"/>
    <property type="project" value="InterPro"/>
</dbReference>
<dbReference type="SMART" id="SM00906">
    <property type="entry name" value="Fungal_trans"/>
    <property type="match status" value="1"/>
</dbReference>
<dbReference type="EMBL" id="MABQ02000003">
    <property type="protein sequence ID" value="PCD42952.1"/>
    <property type="molecule type" value="Genomic_DNA"/>
</dbReference>
<dbReference type="Pfam" id="PF04082">
    <property type="entry name" value="Fungal_trans"/>
    <property type="match status" value="1"/>
</dbReference>
<sequence length="751" mass="84132">MHSLDLGTLQVDEPWILRGANASALSNKNPENKRRDLIVLSALIEYPGVGLILFETGCTQNIDVVRCTITLSGPPCANCAVDNIPCEMKTRKRRRNTDILPAISDPGTQENPMSLEQTPPATRLCTSQSESPHWDTSGLAKDCEPSRWGSMTDAVHLSPDHSQQAHNASSATSSRDTIVVGHNTDESDIGVAFDAEADVPRQNDHQDEVETPPIANATSAWAETLEEHESDGNRVPFYPGDRRGPAFVIDICKPQRSTDSNHSFVAMPSLESLQPEEIEYLRWKGCFSLPPRPLQEALIKAYFHHAHSFEPVLDPQDFFCAYSKGQLSLLLLWSVFMCAATFVEDSLFFVNLFESPLTFKRHAFQRAKTLYDADYEKNKVTLIQSVFLMGHFYADAEDRLGPWHWNGIAISLSHTIGIHMLTSPARNGIRPLWRRIWWCIYYREVWLSMGQGRPMRISLDHCSTPMPGLYDTSPSCSPEYQHYAPEELGILFGIWLKLIEVTRIMGRILSLNYTIKGARPSRAIIERDENEIRANWIHDGNNDQSPVLASHVYQYRLHTQAAIIALYRPFLHEAPDGVPDDEQDGWKEFANSKLRTAAAHATHAINCMMAEDLIKFSQTIAVLTISPPIQIHLLEMASSKSLSNKLAKHNLALCLLALDEMRKSYVSADAAYKLFDRARIMVEKSLGEDAVVSRDLVAAANSSREAQGIETSEWLDDSTPVGHEFASVGLFSALWMPFANLIPDESLESSF</sequence>
<evidence type="ECO:0000256" key="2">
    <source>
        <dbReference type="SAM" id="MobiDB-lite"/>
    </source>
</evidence>
<dbReference type="GO" id="GO:0006351">
    <property type="term" value="P:DNA-templated transcription"/>
    <property type="evidence" value="ECO:0007669"/>
    <property type="project" value="InterPro"/>
</dbReference>
<evidence type="ECO:0000313" key="5">
    <source>
        <dbReference type="Proteomes" id="UP000219602"/>
    </source>
</evidence>
<gene>
    <name evidence="4" type="ORF">AU210_005476</name>
</gene>
<reference evidence="4 5" key="1">
    <citation type="journal article" date="2016" name="Environ. Microbiol.">
        <title>Effector profiles distinguish formae speciales of Fusarium oxysporum.</title>
        <authorList>
            <person name="van Dam P."/>
            <person name="Fokkens L."/>
            <person name="Schmidt S.M."/>
            <person name="Linmans J.H."/>
            <person name="Kistler H.C."/>
            <person name="Ma L.J."/>
            <person name="Rep M."/>
        </authorList>
    </citation>
    <scope>NUCLEOTIDE SEQUENCE [LARGE SCALE GENOMIC DNA]</scope>
    <source>
        <strain evidence="4 5">Forc016</strain>
    </source>
</reference>
<feature type="compositionally biased region" description="Polar residues" evidence="2">
    <location>
        <begin position="106"/>
        <end position="131"/>
    </location>
</feature>
<keyword evidence="1" id="KW-0539">Nucleus</keyword>
<proteinExistence type="predicted"/>
<evidence type="ECO:0000259" key="3">
    <source>
        <dbReference type="SMART" id="SM00906"/>
    </source>
</evidence>
<dbReference type="InterPro" id="IPR036866">
    <property type="entry name" value="RibonucZ/Hydroxyglut_hydro"/>
</dbReference>
<evidence type="ECO:0000313" key="4">
    <source>
        <dbReference type="EMBL" id="PCD42952.1"/>
    </source>
</evidence>
<feature type="domain" description="Xylanolytic transcriptional activator regulatory" evidence="3">
    <location>
        <begin position="402"/>
        <end position="473"/>
    </location>
</feature>
<dbReference type="PANTHER" id="PTHR47425:SF3">
    <property type="entry name" value="ZN(II)2CYS6 TRANSCRIPTION FACTOR (EUROFUNG)"/>
    <property type="match status" value="1"/>
</dbReference>
<accession>A0A2H3I096</accession>
<dbReference type="GO" id="GO:0003677">
    <property type="term" value="F:DNA binding"/>
    <property type="evidence" value="ECO:0007669"/>
    <property type="project" value="InterPro"/>
</dbReference>
<dbReference type="Gene3D" id="3.60.15.10">
    <property type="entry name" value="Ribonuclease Z/Hydroxyacylglutathione hydrolase-like"/>
    <property type="match status" value="1"/>
</dbReference>
<dbReference type="STRING" id="327505.A0A2H3I096"/>
<name>A0A2H3I096_FUSOX</name>
<dbReference type="CDD" id="cd12148">
    <property type="entry name" value="fungal_TF_MHR"/>
    <property type="match status" value="1"/>
</dbReference>
<dbReference type="Proteomes" id="UP000219602">
    <property type="component" value="Chromosome 4"/>
</dbReference>
<dbReference type="InterPro" id="IPR007219">
    <property type="entry name" value="XnlR_reg_dom"/>
</dbReference>
<organism evidence="4 5">
    <name type="scientific">Fusarium oxysporum f. sp. radicis-cucumerinum</name>
    <dbReference type="NCBI Taxonomy" id="327505"/>
    <lineage>
        <taxon>Eukaryota</taxon>
        <taxon>Fungi</taxon>
        <taxon>Dikarya</taxon>
        <taxon>Ascomycota</taxon>
        <taxon>Pezizomycotina</taxon>
        <taxon>Sordariomycetes</taxon>
        <taxon>Hypocreomycetidae</taxon>
        <taxon>Hypocreales</taxon>
        <taxon>Nectriaceae</taxon>
        <taxon>Fusarium</taxon>
        <taxon>Fusarium oxysporum species complex</taxon>
    </lineage>
</organism>
<reference evidence="4 5" key="2">
    <citation type="journal article" date="2017" name="Sci. Rep.">
        <title>A mobile pathogenicity chromosome in Fusarium oxysporum for infection of multiple cucurbit species.</title>
        <authorList>
            <person name="van Dam P."/>
            <person name="Fokkens L."/>
            <person name="Ayukawa Y."/>
            <person name="van der Gragt M."/>
            <person name="Ter Horst A."/>
            <person name="Brankovics B."/>
            <person name="Houterman P.M."/>
            <person name="Arie T."/>
            <person name="Rep M."/>
        </authorList>
    </citation>
    <scope>NUCLEOTIDE SEQUENCE [LARGE SCALE GENOMIC DNA]</scope>
    <source>
        <strain evidence="4 5">Forc016</strain>
    </source>
</reference>
<protein>
    <recommendedName>
        <fullName evidence="3">Xylanolytic transcriptional activator regulatory domain-containing protein</fullName>
    </recommendedName>
</protein>